<gene>
    <name evidence="1" type="ORF">ASPCADRAFT_4224</name>
</gene>
<sequence>MGCKVVLLSARKGHASFSIKVARIAVNSLIELVAKSRNDRAEADEIIETLSDELVLKVHLIHMKDLGNIPREVIDTYVAKFDQALHRGHKIKAENFASTAMIILSSCVKQGNVSEFPLSYFAEQFVQILHNSKKRQDRLVTGIINKEIKRLNHLAGRDTDQQAKYLILSILALLRSSWSQNLAESLTAISSATADALCAMAEEGNHRIVDNLLKDLADTIYIASSSSQTNDTKHISLSGAIQALMIAALKRNADVLIETLSASWVATWDRAAETWHTSKSKNSLQKLMAEREDAICLGVENKPHKSPSSWDVSFQLLLTAITRGKDDVRDSLSDSIISGLARARIKVEDGSVRPLVRGSFNKPFTDGDNERAAAVSNTCMQLIRTAIRKREDKLAKDLSAVWVAALDMNNTDNAVMLLLHDVLTRPFTRTIIDGDESKARENGTIGIELILAAIRGQRASSISRLARSWVLSLIDALPRGSSDIVSQLIAARTRQLTEIIMYSDAREAEVHGMAAIELTVAAQDAGRSEVAEDLEASFVEALGKAIEQQAGLKAGEMLYQIRLNHLDKMIRSGTSDDVRKWFGILRDIASHARGRNPAVYKIIQEERNWGLYTSQA</sequence>
<dbReference type="EMBL" id="KV907497">
    <property type="protein sequence ID" value="OOF97616.1"/>
    <property type="molecule type" value="Genomic_DNA"/>
</dbReference>
<protein>
    <submittedName>
        <fullName evidence="1">Uncharacterized protein</fullName>
    </submittedName>
</protein>
<keyword evidence="2" id="KW-1185">Reference proteome</keyword>
<evidence type="ECO:0000313" key="1">
    <source>
        <dbReference type="EMBL" id="OOF97616.1"/>
    </source>
</evidence>
<evidence type="ECO:0000313" key="2">
    <source>
        <dbReference type="Proteomes" id="UP000188318"/>
    </source>
</evidence>
<dbReference type="AlphaFoldDB" id="A0A1R3RSZ5"/>
<dbReference type="OrthoDB" id="10401684at2759"/>
<proteinExistence type="predicted"/>
<organism evidence="1 2">
    <name type="scientific">Aspergillus carbonarius (strain ITEM 5010)</name>
    <dbReference type="NCBI Taxonomy" id="602072"/>
    <lineage>
        <taxon>Eukaryota</taxon>
        <taxon>Fungi</taxon>
        <taxon>Dikarya</taxon>
        <taxon>Ascomycota</taxon>
        <taxon>Pezizomycotina</taxon>
        <taxon>Eurotiomycetes</taxon>
        <taxon>Eurotiomycetidae</taxon>
        <taxon>Eurotiales</taxon>
        <taxon>Aspergillaceae</taxon>
        <taxon>Aspergillus</taxon>
        <taxon>Aspergillus subgen. Circumdati</taxon>
    </lineage>
</organism>
<accession>A0A1R3RSZ5</accession>
<name>A0A1R3RSZ5_ASPC5</name>
<dbReference type="Proteomes" id="UP000188318">
    <property type="component" value="Unassembled WGS sequence"/>
</dbReference>
<dbReference type="VEuPathDB" id="FungiDB:ASPCADRAFT_4224"/>
<reference evidence="2" key="1">
    <citation type="journal article" date="2017" name="Genome Biol.">
        <title>Comparative genomics reveals high biological diversity and specific adaptations in the industrially and medically important fungal genus Aspergillus.</title>
        <authorList>
            <person name="de Vries R.P."/>
            <person name="Riley R."/>
            <person name="Wiebenga A."/>
            <person name="Aguilar-Osorio G."/>
            <person name="Amillis S."/>
            <person name="Uchima C.A."/>
            <person name="Anderluh G."/>
            <person name="Asadollahi M."/>
            <person name="Askin M."/>
            <person name="Barry K."/>
            <person name="Battaglia E."/>
            <person name="Bayram O."/>
            <person name="Benocci T."/>
            <person name="Braus-Stromeyer S.A."/>
            <person name="Caldana C."/>
            <person name="Canovas D."/>
            <person name="Cerqueira G.C."/>
            <person name="Chen F."/>
            <person name="Chen W."/>
            <person name="Choi C."/>
            <person name="Clum A."/>
            <person name="Dos Santos R.A."/>
            <person name="Damasio A.R."/>
            <person name="Diallinas G."/>
            <person name="Emri T."/>
            <person name="Fekete E."/>
            <person name="Flipphi M."/>
            <person name="Freyberg S."/>
            <person name="Gallo A."/>
            <person name="Gournas C."/>
            <person name="Habgood R."/>
            <person name="Hainaut M."/>
            <person name="Harispe M.L."/>
            <person name="Henrissat B."/>
            <person name="Hilden K.S."/>
            <person name="Hope R."/>
            <person name="Hossain A."/>
            <person name="Karabika E."/>
            <person name="Karaffa L."/>
            <person name="Karanyi Z."/>
            <person name="Krasevec N."/>
            <person name="Kuo A."/>
            <person name="Kusch H."/>
            <person name="LaButti K."/>
            <person name="Lagendijk E.L."/>
            <person name="Lapidus A."/>
            <person name="Levasseur A."/>
            <person name="Lindquist E."/>
            <person name="Lipzen A."/>
            <person name="Logrieco A.F."/>
            <person name="MacCabe A."/>
            <person name="Maekelae M.R."/>
            <person name="Malavazi I."/>
            <person name="Melin P."/>
            <person name="Meyer V."/>
            <person name="Mielnichuk N."/>
            <person name="Miskei M."/>
            <person name="Molnar A.P."/>
            <person name="Mule G."/>
            <person name="Ngan C.Y."/>
            <person name="Orejas M."/>
            <person name="Orosz E."/>
            <person name="Ouedraogo J.P."/>
            <person name="Overkamp K.M."/>
            <person name="Park H.-S."/>
            <person name="Perrone G."/>
            <person name="Piumi F."/>
            <person name="Punt P.J."/>
            <person name="Ram A.F."/>
            <person name="Ramon A."/>
            <person name="Rauscher S."/>
            <person name="Record E."/>
            <person name="Riano-Pachon D.M."/>
            <person name="Robert V."/>
            <person name="Roehrig J."/>
            <person name="Ruller R."/>
            <person name="Salamov A."/>
            <person name="Salih N.S."/>
            <person name="Samson R.A."/>
            <person name="Sandor E."/>
            <person name="Sanguinetti M."/>
            <person name="Schuetze T."/>
            <person name="Sepcic K."/>
            <person name="Shelest E."/>
            <person name="Sherlock G."/>
            <person name="Sophianopoulou V."/>
            <person name="Squina F.M."/>
            <person name="Sun H."/>
            <person name="Susca A."/>
            <person name="Todd R.B."/>
            <person name="Tsang A."/>
            <person name="Unkles S.E."/>
            <person name="van de Wiele N."/>
            <person name="van Rossen-Uffink D."/>
            <person name="Oliveira J.V."/>
            <person name="Vesth T.C."/>
            <person name="Visser J."/>
            <person name="Yu J.-H."/>
            <person name="Zhou M."/>
            <person name="Andersen M.R."/>
            <person name="Archer D.B."/>
            <person name="Baker S.E."/>
            <person name="Benoit I."/>
            <person name="Brakhage A.A."/>
            <person name="Braus G.H."/>
            <person name="Fischer R."/>
            <person name="Frisvad J.C."/>
            <person name="Goldman G.H."/>
            <person name="Houbraken J."/>
            <person name="Oakley B."/>
            <person name="Pocsi I."/>
            <person name="Scazzocchio C."/>
            <person name="Seiboth B."/>
            <person name="vanKuyk P.A."/>
            <person name="Wortman J."/>
            <person name="Dyer P.S."/>
            <person name="Grigoriev I.V."/>
        </authorList>
    </citation>
    <scope>NUCLEOTIDE SEQUENCE [LARGE SCALE GENOMIC DNA]</scope>
    <source>
        <strain evidence="2">ITEM 5010</strain>
    </source>
</reference>